<gene>
    <name evidence="24" type="ORF">FQA47_010894</name>
</gene>
<evidence type="ECO:0000313" key="24">
    <source>
        <dbReference type="EMBL" id="KAF6720824.1"/>
    </source>
</evidence>
<evidence type="ECO:0000256" key="19">
    <source>
        <dbReference type="ARBA" id="ARBA00051279"/>
    </source>
</evidence>
<evidence type="ECO:0000256" key="6">
    <source>
        <dbReference type="ARBA" id="ARBA00022525"/>
    </source>
</evidence>
<dbReference type="PROSITE" id="PS51682">
    <property type="entry name" value="SAM_OMT_I"/>
    <property type="match status" value="1"/>
</dbReference>
<comment type="subcellular location">
    <subcellularLocation>
        <location evidence="1">Endoplasmic reticulum</location>
    </subcellularLocation>
    <subcellularLocation>
        <location evidence="2">Secreted</location>
    </subcellularLocation>
</comment>
<keyword evidence="21" id="KW-0472">Membrane</keyword>
<dbReference type="FunFam" id="3.40.50.150:FF:000054">
    <property type="entry name" value="Catechol O-methyltransferase"/>
    <property type="match status" value="1"/>
</dbReference>
<dbReference type="GO" id="GO:0007605">
    <property type="term" value="P:sensory perception of sound"/>
    <property type="evidence" value="ECO:0007669"/>
    <property type="project" value="UniProtKB-KW"/>
</dbReference>
<keyword evidence="21" id="KW-1133">Transmembrane helix</keyword>
<evidence type="ECO:0000256" key="15">
    <source>
        <dbReference type="ARBA" id="ARBA00022867"/>
    </source>
</evidence>
<evidence type="ECO:0000313" key="25">
    <source>
        <dbReference type="Proteomes" id="UP000646548"/>
    </source>
</evidence>
<keyword evidence="11 22" id="KW-0732">Signal</keyword>
<dbReference type="AlphaFoldDB" id="A0A834F4E6"/>
<evidence type="ECO:0000256" key="5">
    <source>
        <dbReference type="ARBA" id="ARBA00022473"/>
    </source>
</evidence>
<keyword evidence="7 24" id="KW-0489">Methyltransferase</keyword>
<evidence type="ECO:0000256" key="3">
    <source>
        <dbReference type="ARBA" id="ARBA00010054"/>
    </source>
</evidence>
<keyword evidence="16" id="KW-0128">Catecholamine metabolism</keyword>
<dbReference type="GO" id="GO:0016206">
    <property type="term" value="F:catechol O-methyltransferase activity"/>
    <property type="evidence" value="ECO:0007669"/>
    <property type="project" value="UniProtKB-EC"/>
</dbReference>
<keyword evidence="13" id="KW-0221">Differentiation</keyword>
<dbReference type="GO" id="GO:0032259">
    <property type="term" value="P:methylation"/>
    <property type="evidence" value="ECO:0007669"/>
    <property type="project" value="UniProtKB-KW"/>
</dbReference>
<evidence type="ECO:0000256" key="8">
    <source>
        <dbReference type="ARBA" id="ARBA00022679"/>
    </source>
</evidence>
<dbReference type="GO" id="GO:0016055">
    <property type="term" value="P:Wnt signaling pathway"/>
    <property type="evidence" value="ECO:0007669"/>
    <property type="project" value="UniProtKB-KW"/>
</dbReference>
<evidence type="ECO:0000259" key="23">
    <source>
        <dbReference type="PROSITE" id="PS50038"/>
    </source>
</evidence>
<dbReference type="Gene3D" id="3.40.50.150">
    <property type="entry name" value="Vaccinia Virus protein VP39"/>
    <property type="match status" value="1"/>
</dbReference>
<reference evidence="24" key="1">
    <citation type="journal article" name="BMC Genomics">
        <title>Long-read sequencing and de novo genome assembly of marine medaka (Oryzias melastigma).</title>
        <authorList>
            <person name="Liang P."/>
            <person name="Saqib H.S.A."/>
            <person name="Ni X."/>
            <person name="Shen Y."/>
        </authorList>
    </citation>
    <scope>NUCLEOTIDE SEQUENCE</scope>
    <source>
        <strain evidence="24">Bigg-433</strain>
    </source>
</reference>
<feature type="domain" description="FZ" evidence="23">
    <location>
        <begin position="31"/>
        <end position="151"/>
    </location>
</feature>
<dbReference type="GO" id="GO:0042417">
    <property type="term" value="P:dopamine metabolic process"/>
    <property type="evidence" value="ECO:0007669"/>
    <property type="project" value="TreeGrafter"/>
</dbReference>
<comment type="caution">
    <text evidence="20">Lacks conserved residue(s) required for the propagation of feature annotation.</text>
</comment>
<dbReference type="FunFam" id="1.10.2000.10:FF:000001">
    <property type="entry name" value="secreted frizzled-related protein 2"/>
    <property type="match status" value="1"/>
</dbReference>
<dbReference type="InterPro" id="IPR029063">
    <property type="entry name" value="SAM-dependent_MTases_sf"/>
</dbReference>
<dbReference type="Pfam" id="PF01392">
    <property type="entry name" value="Fz"/>
    <property type="match status" value="1"/>
</dbReference>
<evidence type="ECO:0000256" key="7">
    <source>
        <dbReference type="ARBA" id="ARBA00022603"/>
    </source>
</evidence>
<evidence type="ECO:0000256" key="12">
    <source>
        <dbReference type="ARBA" id="ARBA00022740"/>
    </source>
</evidence>
<dbReference type="SUPFAM" id="SSF63501">
    <property type="entry name" value="Frizzled cysteine-rich domain"/>
    <property type="match status" value="1"/>
</dbReference>
<comment type="caution">
    <text evidence="24">The sequence shown here is derived from an EMBL/GenBank/DDBJ whole genome shotgun (WGS) entry which is preliminary data.</text>
</comment>
<evidence type="ECO:0000256" key="1">
    <source>
        <dbReference type="ARBA" id="ARBA00004240"/>
    </source>
</evidence>
<dbReference type="SMART" id="SM00063">
    <property type="entry name" value="FRI"/>
    <property type="match status" value="1"/>
</dbReference>
<evidence type="ECO:0000256" key="14">
    <source>
        <dbReference type="ARBA" id="ARBA00022824"/>
    </source>
</evidence>
<dbReference type="Gene3D" id="1.10.2000.10">
    <property type="entry name" value="Frizzled cysteine-rich domain"/>
    <property type="match status" value="1"/>
</dbReference>
<keyword evidence="14" id="KW-0256">Endoplasmic reticulum</keyword>
<dbReference type="GO" id="GO:0030154">
    <property type="term" value="P:cell differentiation"/>
    <property type="evidence" value="ECO:0007669"/>
    <property type="project" value="UniProtKB-KW"/>
</dbReference>
<feature type="chain" id="PRO_5032636815" description="catechol O-methyltransferase" evidence="22">
    <location>
        <begin position="21"/>
        <end position="605"/>
    </location>
</feature>
<comment type="catalytic activity">
    <reaction evidence="19">
        <text>a catechol + S-adenosyl-L-methionine = a guaiacol + S-adenosyl-L-homocysteine + H(+)</text>
        <dbReference type="Rhea" id="RHEA:17877"/>
        <dbReference type="ChEBI" id="CHEBI:15378"/>
        <dbReference type="ChEBI" id="CHEBI:33566"/>
        <dbReference type="ChEBI" id="CHEBI:57856"/>
        <dbReference type="ChEBI" id="CHEBI:59789"/>
        <dbReference type="ChEBI" id="CHEBI:134251"/>
        <dbReference type="EC" id="2.1.1.6"/>
    </reaction>
</comment>
<dbReference type="SUPFAM" id="SSF53335">
    <property type="entry name" value="S-adenosyl-L-methionine-dependent methyltransferases"/>
    <property type="match status" value="1"/>
</dbReference>
<keyword evidence="10" id="KW-0949">S-adenosyl-L-methionine</keyword>
<evidence type="ECO:0000256" key="11">
    <source>
        <dbReference type="ARBA" id="ARBA00022729"/>
    </source>
</evidence>
<dbReference type="Proteomes" id="UP000646548">
    <property type="component" value="Unassembled WGS sequence"/>
</dbReference>
<evidence type="ECO:0000256" key="17">
    <source>
        <dbReference type="ARBA" id="ARBA00023157"/>
    </source>
</evidence>
<keyword evidence="12" id="KW-1009">Hearing</keyword>
<dbReference type="GO" id="GO:0005783">
    <property type="term" value="C:endoplasmic reticulum"/>
    <property type="evidence" value="ECO:0007669"/>
    <property type="project" value="UniProtKB-SubCell"/>
</dbReference>
<evidence type="ECO:0000256" key="22">
    <source>
        <dbReference type="SAM" id="SignalP"/>
    </source>
</evidence>
<proteinExistence type="inferred from homology"/>
<keyword evidence="6" id="KW-0964">Secreted</keyword>
<evidence type="ECO:0000256" key="2">
    <source>
        <dbReference type="ARBA" id="ARBA00004613"/>
    </source>
</evidence>
<evidence type="ECO:0000256" key="10">
    <source>
        <dbReference type="ARBA" id="ARBA00022691"/>
    </source>
</evidence>
<evidence type="ECO:0000256" key="9">
    <source>
        <dbReference type="ARBA" id="ARBA00022687"/>
    </source>
</evidence>
<feature type="disulfide bond" evidence="20">
    <location>
        <begin position="114"/>
        <end position="138"/>
    </location>
</feature>
<dbReference type="InterPro" id="IPR020067">
    <property type="entry name" value="Frizzled_dom"/>
</dbReference>
<feature type="disulfide bond" evidence="20">
    <location>
        <begin position="83"/>
        <end position="121"/>
    </location>
</feature>
<feature type="disulfide bond" evidence="20">
    <location>
        <begin position="46"/>
        <end position="92"/>
    </location>
</feature>
<evidence type="ECO:0000256" key="16">
    <source>
        <dbReference type="ARBA" id="ARBA00022939"/>
    </source>
</evidence>
<dbReference type="InterPro" id="IPR036790">
    <property type="entry name" value="Frizzled_dom_sf"/>
</dbReference>
<dbReference type="PANTHER" id="PTHR43836">
    <property type="entry name" value="CATECHOL O-METHYLTRANSFERASE 1-RELATED"/>
    <property type="match status" value="1"/>
</dbReference>
<keyword evidence="17 20" id="KW-1015">Disulfide bond</keyword>
<evidence type="ECO:0000256" key="20">
    <source>
        <dbReference type="PROSITE-ProRule" id="PRU00090"/>
    </source>
</evidence>
<dbReference type="Pfam" id="PF01596">
    <property type="entry name" value="Methyltransf_3"/>
    <property type="match status" value="1"/>
</dbReference>
<accession>A0A834F4E6</accession>
<organism evidence="24 25">
    <name type="scientific">Oryzias melastigma</name>
    <name type="common">Marine medaka</name>
    <dbReference type="NCBI Taxonomy" id="30732"/>
    <lineage>
        <taxon>Eukaryota</taxon>
        <taxon>Metazoa</taxon>
        <taxon>Chordata</taxon>
        <taxon>Craniata</taxon>
        <taxon>Vertebrata</taxon>
        <taxon>Euteleostomi</taxon>
        <taxon>Actinopterygii</taxon>
        <taxon>Neopterygii</taxon>
        <taxon>Teleostei</taxon>
        <taxon>Neoteleostei</taxon>
        <taxon>Acanthomorphata</taxon>
        <taxon>Ovalentaria</taxon>
        <taxon>Atherinomorphae</taxon>
        <taxon>Beloniformes</taxon>
        <taxon>Adrianichthyidae</taxon>
        <taxon>Oryziinae</taxon>
        <taxon>Oryzias</taxon>
    </lineage>
</organism>
<dbReference type="EC" id="2.1.1.6" evidence="4"/>
<dbReference type="InterPro" id="IPR002935">
    <property type="entry name" value="SAM_O-MeTrfase"/>
</dbReference>
<feature type="transmembrane region" description="Helical" evidence="21">
    <location>
        <begin position="347"/>
        <end position="367"/>
    </location>
</feature>
<sequence>MFVFLLSLLALPLAAPHAGGSVALAPLGQPSLRSVCKPIPSTLSLCHGIGYRRMWIPNLLGHDSLREAQQQSAAWLPLVSKLCHGDTKKFLCSLFAPVCLPELSGPVSPCRSLCEAVRDGCVPVMSAFGFPWPEMFNCTRFPRGTELCIPATEAREGRTEEEVRHEEELKGSIICDVCSLAAEGEGDIQENFCHSPYALKIRLDSVSTVGRDRQLVPHARSRILRWAGGGAERVQEFGSAMIYGALWLQEGGSCICPGLDAGRVKEDAESAEGQMDRKEIKDGGKVEKPTPGGWFLTLAQAEEGRLVLTRLYTDRHPSLCISAPLLVKVSLFSGHHRLLYSALQKRMVSGAIALAFLPLLLTLIIRYRYYFVLFYRAVLVRIWKDCITGLSREERAYQYVLTHSTPGDPDSILDSFDYWCSKVEYISNIGPKKGKILDRMLMEQSPLTVLELGAHCGYSTIRIARALPLGGRLYSIEMDQTNAAIAEKIIRLAGFDDDTVELIVNPSDEVIPRLRSDYNLERVDFVFMDHWKKCYLPDLQMLEECGLLGKGSVILADNVLFPGAPKFLRYIRKSGLYEWKIHRATLEYSKGIRDGMAELVFQGIK</sequence>
<evidence type="ECO:0000256" key="21">
    <source>
        <dbReference type="SAM" id="Phobius"/>
    </source>
</evidence>
<dbReference type="PROSITE" id="PS50038">
    <property type="entry name" value="FZ"/>
    <property type="match status" value="1"/>
</dbReference>
<keyword evidence="9" id="KW-0879">Wnt signaling pathway</keyword>
<keyword evidence="15" id="KW-0531">Neurotransmitter degradation</keyword>
<keyword evidence="5" id="KW-0217">Developmental protein</keyword>
<dbReference type="CDD" id="cd02440">
    <property type="entry name" value="AdoMet_MTases"/>
    <property type="match status" value="1"/>
</dbReference>
<evidence type="ECO:0000256" key="13">
    <source>
        <dbReference type="ARBA" id="ARBA00022782"/>
    </source>
</evidence>
<evidence type="ECO:0000256" key="18">
    <source>
        <dbReference type="ARBA" id="ARBA00023453"/>
    </source>
</evidence>
<comment type="similarity">
    <text evidence="3">Belongs to the secreted frizzled-related protein (sFRP) family.</text>
</comment>
<protein>
    <recommendedName>
        <fullName evidence="4">catechol O-methyltransferase</fullName>
        <ecNumber evidence="4">2.1.1.6</ecNumber>
    </recommendedName>
</protein>
<comment type="similarity">
    <text evidence="18">Belongs to the class I-like SAM-binding methyltransferase superfamily. Cation-dependent O-methyltransferase family.</text>
</comment>
<dbReference type="EMBL" id="WKFB01000511">
    <property type="protein sequence ID" value="KAF6720824.1"/>
    <property type="molecule type" value="Genomic_DNA"/>
</dbReference>
<name>A0A834F4E6_ORYME</name>
<dbReference type="GO" id="GO:0005576">
    <property type="term" value="C:extracellular region"/>
    <property type="evidence" value="ECO:0007669"/>
    <property type="project" value="UniProtKB-SubCell"/>
</dbReference>
<dbReference type="PANTHER" id="PTHR43836:SF1">
    <property type="entry name" value="TRANSMEMBRANE O-METHYLTRANSFERASE"/>
    <property type="match status" value="1"/>
</dbReference>
<evidence type="ECO:0000256" key="4">
    <source>
        <dbReference type="ARBA" id="ARBA00012880"/>
    </source>
</evidence>
<dbReference type="GO" id="GO:0042424">
    <property type="term" value="P:catecholamine catabolic process"/>
    <property type="evidence" value="ECO:0007669"/>
    <property type="project" value="TreeGrafter"/>
</dbReference>
<keyword evidence="8 24" id="KW-0808">Transferase</keyword>
<keyword evidence="21 24" id="KW-0812">Transmembrane</keyword>
<feature type="signal peptide" evidence="22">
    <location>
        <begin position="1"/>
        <end position="20"/>
    </location>
</feature>